<dbReference type="InterPro" id="IPR040442">
    <property type="entry name" value="Pyrv_kinase-like_dom_sf"/>
</dbReference>
<dbReference type="Gene3D" id="1.10.10.850">
    <property type="match status" value="1"/>
</dbReference>
<evidence type="ECO:0000256" key="3">
    <source>
        <dbReference type="ARBA" id="ARBA00023239"/>
    </source>
</evidence>
<proteinExistence type="inferred from homology"/>
<dbReference type="PIRSF" id="PIRSF001362">
    <property type="entry name" value="Isocit_lyase"/>
    <property type="match status" value="1"/>
</dbReference>
<dbReference type="PANTHER" id="PTHR21631">
    <property type="entry name" value="ISOCITRATE LYASE/MALATE SYNTHASE"/>
    <property type="match status" value="1"/>
</dbReference>
<organism evidence="5 6">
    <name type="scientific">Apiospora marii</name>
    <dbReference type="NCBI Taxonomy" id="335849"/>
    <lineage>
        <taxon>Eukaryota</taxon>
        <taxon>Fungi</taxon>
        <taxon>Dikarya</taxon>
        <taxon>Ascomycota</taxon>
        <taxon>Pezizomycotina</taxon>
        <taxon>Sordariomycetes</taxon>
        <taxon>Xylariomycetidae</taxon>
        <taxon>Amphisphaeriales</taxon>
        <taxon>Apiosporaceae</taxon>
        <taxon>Apiospora</taxon>
    </lineage>
</organism>
<evidence type="ECO:0000313" key="5">
    <source>
        <dbReference type="EMBL" id="KAK8008306.1"/>
    </source>
</evidence>
<dbReference type="EMBL" id="JAQQWI010000016">
    <property type="protein sequence ID" value="KAK8008306.1"/>
    <property type="molecule type" value="Genomic_DNA"/>
</dbReference>
<dbReference type="InterPro" id="IPR015813">
    <property type="entry name" value="Pyrv/PenolPyrv_kinase-like_dom"/>
</dbReference>
<comment type="caution">
    <text evidence="5">The sequence shown here is derived from an EMBL/GenBank/DDBJ whole genome shotgun (WGS) entry which is preliminary data.</text>
</comment>
<sequence length="601" mass="65687">MLRRAVFRAPRRVAPTLRKTSPALAATRAFSSTVSKMSLPPVEPPLSAALPSDSFQLLPESSKAGAAEDALYEQQVKDVEAWWASPRYAGIRRPYTAADVVSKRGSQTQTYPSSVMARKLFDLVQQRAAKGEPIHTMGAIDPVQMTQQAPHQEVLYLSGWACSSVLTSTNEVSPDFGDYPYNTVPNQVQRMAKAQSMHDRKQWDLRRKMTPQERASTPYVDYLRPIIADGDTGHGGLSAVLKLAKLFAENGAAAVHFEDQLHGGKKCGHLAGKVLVPTGEHINRLLAARFQWDVMGTENLVLARTDSESGKLISSDIDVRDHEFILGVADHGHVPLAETLQEMEAAGATGAEIDAFEADWVKNTKLVTFDEAAVAHLQKHGIPQDKIDSDYTAAVEAEPDMGINGRRNITGLLTGEPVYFDWDIPRTREGFYHFRAGMRAATKRAIAFGPYADLLWVETGDPNVQVATDLARAVRAALPGKGLVYNLSPSFNWMAHGFTDATLKSFIWDLAREGFVLQLISLAGLHSTATITNELAKAYKEDGMLAYVNLVQRREKGLGCDVLTHQKWSGASYIDGILGAIQSGSSGSRSMGEGNTEGQFH</sequence>
<dbReference type="Pfam" id="PF00463">
    <property type="entry name" value="ICL"/>
    <property type="match status" value="1"/>
</dbReference>
<dbReference type="NCBIfam" id="TIGR01346">
    <property type="entry name" value="isocit_lyase"/>
    <property type="match status" value="1"/>
</dbReference>
<keyword evidence="6" id="KW-1185">Reference proteome</keyword>
<comment type="catalytic activity">
    <reaction evidence="1">
        <text>(2S,3R)-3-hydroxybutane-1,2,3-tricarboxylate = pyruvate + succinate</text>
        <dbReference type="Rhea" id="RHEA:16809"/>
        <dbReference type="ChEBI" id="CHEBI:15361"/>
        <dbReference type="ChEBI" id="CHEBI:30031"/>
        <dbReference type="ChEBI" id="CHEBI:57429"/>
        <dbReference type="EC" id="4.1.3.30"/>
    </reaction>
</comment>
<protein>
    <recommendedName>
        <fullName evidence="4">Isocitrate lyase</fullName>
    </recommendedName>
</protein>
<reference evidence="5 6" key="1">
    <citation type="submission" date="2023-01" db="EMBL/GenBank/DDBJ databases">
        <title>Analysis of 21 Apiospora genomes using comparative genomics revels a genus with tremendous synthesis potential of carbohydrate active enzymes and secondary metabolites.</title>
        <authorList>
            <person name="Sorensen T."/>
        </authorList>
    </citation>
    <scope>NUCLEOTIDE SEQUENCE [LARGE SCALE GENOMIC DNA]</scope>
    <source>
        <strain evidence="5 6">CBS 20057</strain>
    </source>
</reference>
<dbReference type="InterPro" id="IPR039556">
    <property type="entry name" value="ICL/PEPM"/>
</dbReference>
<evidence type="ECO:0000313" key="6">
    <source>
        <dbReference type="Proteomes" id="UP001396898"/>
    </source>
</evidence>
<dbReference type="InterPro" id="IPR018523">
    <property type="entry name" value="Isocitrate_lyase_ph_CS"/>
</dbReference>
<keyword evidence="3 4" id="KW-0456">Lyase</keyword>
<name>A0ABR1RCH8_9PEZI</name>
<comment type="similarity">
    <text evidence="2 4">Belongs to the isocitrate lyase/PEP mutase superfamily. Isocitrate lyase family.</text>
</comment>
<dbReference type="InterPro" id="IPR006254">
    <property type="entry name" value="Isocitrate_lyase"/>
</dbReference>
<dbReference type="SUPFAM" id="SSF51621">
    <property type="entry name" value="Phosphoenolpyruvate/pyruvate domain"/>
    <property type="match status" value="1"/>
</dbReference>
<dbReference type="PROSITE" id="PS00161">
    <property type="entry name" value="ISOCITRATE_LYASE"/>
    <property type="match status" value="1"/>
</dbReference>
<dbReference type="Proteomes" id="UP001396898">
    <property type="component" value="Unassembled WGS sequence"/>
</dbReference>
<dbReference type="PANTHER" id="PTHR21631:SF13">
    <property type="entry name" value="MITOCHONDRIAL 2-METHYLISOCITRATE LYASE ICL2"/>
    <property type="match status" value="1"/>
</dbReference>
<evidence type="ECO:0000256" key="4">
    <source>
        <dbReference type="PIRNR" id="PIRNR001362"/>
    </source>
</evidence>
<dbReference type="CDD" id="cd00377">
    <property type="entry name" value="ICL_PEPM"/>
    <property type="match status" value="1"/>
</dbReference>
<evidence type="ECO:0000256" key="2">
    <source>
        <dbReference type="ARBA" id="ARBA00005704"/>
    </source>
</evidence>
<accession>A0ABR1RCH8</accession>
<dbReference type="Gene3D" id="3.20.20.60">
    <property type="entry name" value="Phosphoenolpyruvate-binding domains"/>
    <property type="match status" value="1"/>
</dbReference>
<evidence type="ECO:0000256" key="1">
    <source>
        <dbReference type="ARBA" id="ARBA00001050"/>
    </source>
</evidence>
<gene>
    <name evidence="5" type="ORF">PG991_010857</name>
</gene>